<dbReference type="PANTHER" id="PTHR43643">
    <property type="entry name" value="HISTIDINOL-PHOSPHATE AMINOTRANSFERASE 2"/>
    <property type="match status" value="1"/>
</dbReference>
<dbReference type="CDD" id="cd00609">
    <property type="entry name" value="AAT_like"/>
    <property type="match status" value="1"/>
</dbReference>
<keyword evidence="3" id="KW-0808">Transferase</keyword>
<gene>
    <name evidence="7" type="primary">hisC_2</name>
    <name evidence="7" type="ORF">GCM10009544_11260</name>
</gene>
<organism evidence="7 8">
    <name type="scientific">Streptomyces stramineus</name>
    <dbReference type="NCBI Taxonomy" id="173861"/>
    <lineage>
        <taxon>Bacteria</taxon>
        <taxon>Bacillati</taxon>
        <taxon>Actinomycetota</taxon>
        <taxon>Actinomycetes</taxon>
        <taxon>Kitasatosporales</taxon>
        <taxon>Streptomycetaceae</taxon>
        <taxon>Streptomyces</taxon>
    </lineage>
</organism>
<proteinExistence type="inferred from homology"/>
<evidence type="ECO:0000313" key="8">
    <source>
        <dbReference type="Proteomes" id="UP001499895"/>
    </source>
</evidence>
<dbReference type="SUPFAM" id="SSF53383">
    <property type="entry name" value="PLP-dependent transferases"/>
    <property type="match status" value="1"/>
</dbReference>
<feature type="domain" description="Aminotransferase class I/classII large" evidence="6">
    <location>
        <begin position="8"/>
        <end position="320"/>
    </location>
</feature>
<dbReference type="PANTHER" id="PTHR43643:SF3">
    <property type="entry name" value="HISTIDINOL-PHOSPHATE AMINOTRANSFERASE"/>
    <property type="match status" value="1"/>
</dbReference>
<dbReference type="InterPro" id="IPR004839">
    <property type="entry name" value="Aminotransferase_I/II_large"/>
</dbReference>
<dbReference type="EMBL" id="BAAAHB010000007">
    <property type="protein sequence ID" value="GAA0450190.1"/>
    <property type="molecule type" value="Genomic_DNA"/>
</dbReference>
<keyword evidence="4 5" id="KW-0663">Pyridoxal phosphate</keyword>
<evidence type="ECO:0000256" key="4">
    <source>
        <dbReference type="ARBA" id="ARBA00022898"/>
    </source>
</evidence>
<dbReference type="Gene3D" id="3.90.1150.10">
    <property type="entry name" value="Aspartate Aminotransferase, domain 1"/>
    <property type="match status" value="1"/>
</dbReference>
<comment type="similarity">
    <text evidence="5">Belongs to the class-II pyridoxal-phosphate-dependent aminotransferase family.</text>
</comment>
<dbReference type="NCBIfam" id="NF002878">
    <property type="entry name" value="PRK03321.1"/>
    <property type="match status" value="1"/>
</dbReference>
<evidence type="ECO:0000259" key="6">
    <source>
        <dbReference type="Pfam" id="PF00155"/>
    </source>
</evidence>
<comment type="cofactor">
    <cofactor evidence="1 5">
        <name>pyridoxal 5'-phosphate</name>
        <dbReference type="ChEBI" id="CHEBI:597326"/>
    </cofactor>
</comment>
<keyword evidence="2" id="KW-0032">Aminotransferase</keyword>
<evidence type="ECO:0000313" key="7">
    <source>
        <dbReference type="EMBL" id="GAA0450190.1"/>
    </source>
</evidence>
<dbReference type="PROSITE" id="PS00599">
    <property type="entry name" value="AA_TRANSFER_CLASS_2"/>
    <property type="match status" value="1"/>
</dbReference>
<dbReference type="InterPro" id="IPR001917">
    <property type="entry name" value="Aminotrans_II_pyridoxalP_BS"/>
</dbReference>
<protein>
    <submittedName>
        <fullName evidence="7">Histidinol-phosphate transaminase</fullName>
    </submittedName>
</protein>
<reference evidence="7 8" key="1">
    <citation type="journal article" date="2019" name="Int. J. Syst. Evol. Microbiol.">
        <title>The Global Catalogue of Microorganisms (GCM) 10K type strain sequencing project: providing services to taxonomists for standard genome sequencing and annotation.</title>
        <authorList>
            <consortium name="The Broad Institute Genomics Platform"/>
            <consortium name="The Broad Institute Genome Sequencing Center for Infectious Disease"/>
            <person name="Wu L."/>
            <person name="Ma J."/>
        </authorList>
    </citation>
    <scope>NUCLEOTIDE SEQUENCE [LARGE SCALE GENOMIC DNA]</scope>
    <source>
        <strain evidence="7 8">JCM 10649</strain>
    </source>
</reference>
<evidence type="ECO:0000256" key="2">
    <source>
        <dbReference type="ARBA" id="ARBA00022576"/>
    </source>
</evidence>
<dbReference type="InterPro" id="IPR050106">
    <property type="entry name" value="HistidinolP_aminotransfase"/>
</dbReference>
<dbReference type="InterPro" id="IPR015421">
    <property type="entry name" value="PyrdxlP-dep_Trfase_major"/>
</dbReference>
<evidence type="ECO:0000256" key="3">
    <source>
        <dbReference type="ARBA" id="ARBA00022679"/>
    </source>
</evidence>
<evidence type="ECO:0000256" key="1">
    <source>
        <dbReference type="ARBA" id="ARBA00001933"/>
    </source>
</evidence>
<dbReference type="RefSeq" id="WP_344086519.1">
    <property type="nucleotide sequence ID" value="NZ_BAAAHB010000007.1"/>
</dbReference>
<dbReference type="InterPro" id="IPR024892">
    <property type="entry name" value="ArAT"/>
</dbReference>
<dbReference type="Gene3D" id="3.40.640.10">
    <property type="entry name" value="Type I PLP-dependent aspartate aminotransferase-like (Major domain)"/>
    <property type="match status" value="1"/>
</dbReference>
<dbReference type="Pfam" id="PF00155">
    <property type="entry name" value="Aminotran_1_2"/>
    <property type="match status" value="1"/>
</dbReference>
<accession>A0ABN0ZJL0</accession>
<dbReference type="InterPro" id="IPR015422">
    <property type="entry name" value="PyrdxlP-dep_Trfase_small"/>
</dbReference>
<comment type="caution">
    <text evidence="7">The sequence shown here is derived from an EMBL/GenBank/DDBJ whole genome shotgun (WGS) entry which is preliminary data.</text>
</comment>
<keyword evidence="8" id="KW-1185">Reference proteome</keyword>
<dbReference type="InterPro" id="IPR015424">
    <property type="entry name" value="PyrdxlP-dep_Trfase"/>
</dbReference>
<evidence type="ECO:0000256" key="5">
    <source>
        <dbReference type="RuleBase" id="RU003693"/>
    </source>
</evidence>
<sequence length="343" mass="36673">MPSELELRLHLNENPYPPLPEVRKALAAELDAVNRYPEFTPDTLIGMVADWLGVTRDRVAVGNGSVGLALHVLDLCTGPGDEVVYGWRSFDAYPLITEMAGAESVEVPLTAAGHQDLPGILAAVTPRTRVVVLCNPHNPTGTVIGRDALEEFLGALPERITVILDEAYHEFGRDPGLPDGLRHLAAHPNLVVLRTFSKAYGLAALRVGYCVAAPVVAGRVRGRSLPYGISHLAQVAVAESLRAQKQLTARVDAIVAERDRLRDGLARLGWHTFPSQANFLWIDAGSRSEVLAAELARAGALVRCYPDEGLRLTVGSREADDLVLRAAGSVPSATAKGAPTMAG</sequence>
<dbReference type="Proteomes" id="UP001499895">
    <property type="component" value="Unassembled WGS sequence"/>
</dbReference>
<name>A0ABN0ZJL0_9ACTN</name>